<evidence type="ECO:0000256" key="5">
    <source>
        <dbReference type="SAM" id="MobiDB-lite"/>
    </source>
</evidence>
<proteinExistence type="predicted"/>
<organism evidence="6 7">
    <name type="scientific">Polarella glacialis</name>
    <name type="common">Dinoflagellate</name>
    <dbReference type="NCBI Taxonomy" id="89957"/>
    <lineage>
        <taxon>Eukaryota</taxon>
        <taxon>Sar</taxon>
        <taxon>Alveolata</taxon>
        <taxon>Dinophyceae</taxon>
        <taxon>Suessiales</taxon>
        <taxon>Suessiaceae</taxon>
        <taxon>Polarella</taxon>
    </lineage>
</organism>
<dbReference type="Pfam" id="PF00025">
    <property type="entry name" value="Arf"/>
    <property type="match status" value="1"/>
</dbReference>
<dbReference type="GO" id="GO:0043001">
    <property type="term" value="P:Golgi to plasma membrane protein transport"/>
    <property type="evidence" value="ECO:0007669"/>
    <property type="project" value="TreeGrafter"/>
</dbReference>
<evidence type="ECO:0000256" key="1">
    <source>
        <dbReference type="ARBA" id="ARBA00022741"/>
    </source>
</evidence>
<dbReference type="EMBL" id="CAJNNW010025643">
    <property type="protein sequence ID" value="CAE8677972.1"/>
    <property type="molecule type" value="Genomic_DNA"/>
</dbReference>
<evidence type="ECO:0000313" key="6">
    <source>
        <dbReference type="EMBL" id="CAE8677972.1"/>
    </source>
</evidence>
<gene>
    <name evidence="6" type="ORF">PGLA2088_LOCUS20550</name>
</gene>
<keyword evidence="2 3" id="KW-0342">GTP-binding</keyword>
<feature type="region of interest" description="Disordered" evidence="5">
    <location>
        <begin position="631"/>
        <end position="654"/>
    </location>
</feature>
<keyword evidence="4" id="KW-0460">Magnesium</keyword>
<name>A0A813JB31_POLGL</name>
<feature type="binding site" evidence="3">
    <location>
        <begin position="14"/>
        <end position="21"/>
    </location>
    <ligand>
        <name>GTP</name>
        <dbReference type="ChEBI" id="CHEBI:37565"/>
    </ligand>
</feature>
<protein>
    <submittedName>
        <fullName evidence="6">Uncharacterized protein</fullName>
    </submittedName>
</protein>
<dbReference type="InterPro" id="IPR027417">
    <property type="entry name" value="P-loop_NTPase"/>
</dbReference>
<dbReference type="GO" id="GO:0003924">
    <property type="term" value="F:GTPase activity"/>
    <property type="evidence" value="ECO:0007669"/>
    <property type="project" value="InterPro"/>
</dbReference>
<evidence type="ECO:0000256" key="3">
    <source>
        <dbReference type="PIRSR" id="PIRSR606689-1"/>
    </source>
</evidence>
<feature type="binding site" evidence="3">
    <location>
        <begin position="133"/>
        <end position="136"/>
    </location>
    <ligand>
        <name>GTP</name>
        <dbReference type="ChEBI" id="CHEBI:37565"/>
    </ligand>
</feature>
<feature type="binding site" evidence="4">
    <location>
        <position position="21"/>
    </location>
    <ligand>
        <name>Mg(2+)</name>
        <dbReference type="ChEBI" id="CHEBI:18420"/>
    </ligand>
</feature>
<comment type="caution">
    <text evidence="6">The sequence shown here is derived from an EMBL/GenBank/DDBJ whole genome shotgun (WGS) entry which is preliminary data.</text>
</comment>
<accession>A0A813JB31</accession>
<keyword evidence="1 3" id="KW-0547">Nucleotide-binding</keyword>
<feature type="binding site" evidence="4">
    <location>
        <position position="37"/>
    </location>
    <ligand>
        <name>Mg(2+)</name>
        <dbReference type="ChEBI" id="CHEBI:18420"/>
    </ligand>
</feature>
<dbReference type="InterPro" id="IPR024156">
    <property type="entry name" value="Small_GTPase_ARF"/>
</dbReference>
<dbReference type="Proteomes" id="UP000626109">
    <property type="component" value="Unassembled WGS sequence"/>
</dbReference>
<evidence type="ECO:0000256" key="4">
    <source>
        <dbReference type="PIRSR" id="PIRSR606689-2"/>
    </source>
</evidence>
<dbReference type="PANTHER" id="PTHR45909:SF1">
    <property type="entry name" value="ADP-RIBOSYLATION FACTOR-RELATED PROTEIN 1"/>
    <property type="match status" value="1"/>
</dbReference>
<evidence type="ECO:0000313" key="7">
    <source>
        <dbReference type="Proteomes" id="UP000626109"/>
    </source>
</evidence>
<evidence type="ECO:0000256" key="2">
    <source>
        <dbReference type="ARBA" id="ARBA00023134"/>
    </source>
</evidence>
<dbReference type="GO" id="GO:0046872">
    <property type="term" value="F:metal ion binding"/>
    <property type="evidence" value="ECO:0007669"/>
    <property type="project" value="UniProtKB-KW"/>
</dbReference>
<dbReference type="Gene3D" id="3.40.50.300">
    <property type="entry name" value="P-loop containing nucleotide triphosphate hydrolases"/>
    <property type="match status" value="1"/>
</dbReference>
<dbReference type="PANTHER" id="PTHR45909">
    <property type="entry name" value="ADP-RIBOSYLATION FACTOR-RELATED PROTEIN 1"/>
    <property type="match status" value="1"/>
</dbReference>
<dbReference type="GO" id="GO:0034067">
    <property type="term" value="P:protein localization to Golgi apparatus"/>
    <property type="evidence" value="ECO:0007669"/>
    <property type="project" value="TreeGrafter"/>
</dbReference>
<dbReference type="GO" id="GO:0005525">
    <property type="term" value="F:GTP binding"/>
    <property type="evidence" value="ECO:0007669"/>
    <property type="project" value="UniProtKB-KW"/>
</dbReference>
<keyword evidence="4" id="KW-0479">Metal-binding</keyword>
<dbReference type="SUPFAM" id="SSF52540">
    <property type="entry name" value="P-loop containing nucleoside triphosphate hydrolases"/>
    <property type="match status" value="1"/>
</dbReference>
<dbReference type="GO" id="GO:0006886">
    <property type="term" value="P:intracellular protein transport"/>
    <property type="evidence" value="ECO:0007669"/>
    <property type="project" value="TreeGrafter"/>
</dbReference>
<reference evidence="6" key="1">
    <citation type="submission" date="2021-02" db="EMBL/GenBank/DDBJ databases">
        <authorList>
            <person name="Dougan E. K."/>
            <person name="Rhodes N."/>
            <person name="Thang M."/>
            <person name="Chan C."/>
        </authorList>
    </citation>
    <scope>NUCLEOTIDE SEQUENCE</scope>
</reference>
<dbReference type="InterPro" id="IPR006689">
    <property type="entry name" value="Small_GTPase_ARF/SAR"/>
</dbReference>
<sequence>MGQAPTKKVALVVGWNGAGKTACIQRIRGQSSEPLPTTGVIRGSALLKVEPPGGEEIECELDFIDVGSQPKLEAKSASYQPWLDSADCVIFVLDATRTMQRFRPEEVKQAKALIEVISREPEVRDKPFLVLINKSDREDSIPIQEAMELFELERLFKGMGCILPMALTFLFQQVEGVDSGFDGCMLHDCASCAHALRSQAARDCFAVPGLLAGCLAGSGTLRFLLVRDEHVACLRFVSECSALAGRSRLLCGLWVQDVTKSCGFAHPAGAPPMWVKATPDLFPQEVPGLSEELLERVRRPGGSLEEKTEAVNDVFRTSARHLESLQQVLRRRALERRSDKEERFPDEVEEVISEGTYLDAFLEAFDGQSFLLYREEIVPSHEYRLALEVHSGGAYWKGISTQDSDGVRHKVETVGASSPHEGSATIISQFGAAQRGAVFVWRWNHMLDQGPYNLPEWLDRALCAEGNDPLRKLQGELEALRRWEQQVKVDTCRYVKTGTELKDIYVREVLRLWPSEIDHAGGGEHLKKCAWVEGLDSNLFTGRTLLVHRVPYDSSHTLGLHASIACRHVDVIDKEKSPPYRLTTAWHWMRDPAPTLTAPAAASYPAAVSSTAAAASSSSMAPAFESSNSSLARPQSILSMPPSSPGFGKVIEASRPPLGASSGAGFMSGYPVGEPQMVRPGTSSGVVSHMSPGLGSAYTASYTASELVRPGTASGALFPSRPGVGPSSWQPVPAPLALQMSPARPMAPAGAMYPTGAAYQQVISAPLAPLAAGSMQGPPSPARAAFSYQLAPPAGLTAQI</sequence>
<dbReference type="AlphaFoldDB" id="A0A813JB31"/>
<dbReference type="GO" id="GO:0005794">
    <property type="term" value="C:Golgi apparatus"/>
    <property type="evidence" value="ECO:0007669"/>
    <property type="project" value="TreeGrafter"/>
</dbReference>